<gene>
    <name evidence="3" type="ordered locus">Bathy10g01230</name>
</gene>
<dbReference type="Proteomes" id="UP000198341">
    <property type="component" value="Chromosome 10"/>
</dbReference>
<evidence type="ECO:0000313" key="3">
    <source>
        <dbReference type="EMBL" id="CCO18346.1"/>
    </source>
</evidence>
<evidence type="ECO:0000313" key="4">
    <source>
        <dbReference type="Proteomes" id="UP000198341"/>
    </source>
</evidence>
<dbReference type="InterPro" id="IPR004345">
    <property type="entry name" value="TB2_DP1_HVA22"/>
</dbReference>
<reference evidence="3 4" key="1">
    <citation type="submission" date="2011-10" db="EMBL/GenBank/DDBJ databases">
        <authorList>
            <person name="Genoscope - CEA"/>
        </authorList>
    </citation>
    <scope>NUCLEOTIDE SEQUENCE [LARGE SCALE GENOMIC DNA]</scope>
    <source>
        <strain evidence="3 4">RCC 1105</strain>
    </source>
</reference>
<dbReference type="Pfam" id="PF03134">
    <property type="entry name" value="TB2_DP1_HVA22"/>
    <property type="match status" value="1"/>
</dbReference>
<evidence type="ECO:0000256" key="2">
    <source>
        <dbReference type="SAM" id="MobiDB-lite"/>
    </source>
</evidence>
<sequence>MNMQALEMHKKSPEKLRGWCIYWLVLATFTVFERITDAFLFFLPLYHEAKVAFVVYLWHPKSQGALYIYDKFVAPTLSKHEGLIDRKIEETQAKVGDVIFSYSKMAYAYVQKMTLQLLQSLPTAQAAMHAQQQGGAQAASEPVNPIKKEPVATEAK</sequence>
<feature type="compositionally biased region" description="Basic and acidic residues" evidence="2">
    <location>
        <begin position="146"/>
        <end position="156"/>
    </location>
</feature>
<keyword evidence="4" id="KW-1185">Reference proteome</keyword>
<comment type="similarity">
    <text evidence="1">Belongs to the DP1 family.</text>
</comment>
<accession>K8EJZ8</accession>
<keyword evidence="1" id="KW-1133">Transmembrane helix</keyword>
<proteinExistence type="inferred from homology"/>
<feature type="region of interest" description="Disordered" evidence="2">
    <location>
        <begin position="132"/>
        <end position="156"/>
    </location>
</feature>
<keyword evidence="1" id="KW-0812">Transmembrane</keyword>
<feature type="transmembrane region" description="Helical" evidence="1">
    <location>
        <begin position="21"/>
        <end position="46"/>
    </location>
</feature>
<dbReference type="GeneID" id="19013200"/>
<dbReference type="PANTHER" id="PTHR12300:SF117">
    <property type="entry name" value="LP05237P-RELATED"/>
    <property type="match status" value="1"/>
</dbReference>
<dbReference type="AlphaFoldDB" id="K8EJZ8"/>
<dbReference type="GO" id="GO:0016020">
    <property type="term" value="C:membrane"/>
    <property type="evidence" value="ECO:0007669"/>
    <property type="project" value="UniProtKB-SubCell"/>
</dbReference>
<protein>
    <recommendedName>
        <fullName evidence="1">HVA22-like protein</fullName>
    </recommendedName>
</protein>
<dbReference type="EMBL" id="FO082269">
    <property type="protein sequence ID" value="CCO18346.1"/>
    <property type="molecule type" value="Genomic_DNA"/>
</dbReference>
<dbReference type="OrthoDB" id="434647at2759"/>
<keyword evidence="1" id="KW-0472">Membrane</keyword>
<comment type="subcellular location">
    <subcellularLocation>
        <location evidence="1">Membrane</location>
        <topology evidence="1">Multi-pass membrane protein</topology>
    </subcellularLocation>
</comment>
<dbReference type="RefSeq" id="XP_007510813.1">
    <property type="nucleotide sequence ID" value="XM_007510751.1"/>
</dbReference>
<comment type="caution">
    <text evidence="1">Lacks conserved residue(s) required for the propagation of feature annotation.</text>
</comment>
<name>K8EJZ8_9CHLO</name>
<dbReference type="PANTHER" id="PTHR12300">
    <property type="entry name" value="HVA22-LIKE PROTEINS"/>
    <property type="match status" value="1"/>
</dbReference>
<evidence type="ECO:0000256" key="1">
    <source>
        <dbReference type="RuleBase" id="RU362006"/>
    </source>
</evidence>
<dbReference type="eggNOG" id="KOG1726">
    <property type="taxonomic scope" value="Eukaryota"/>
</dbReference>
<dbReference type="KEGG" id="bpg:Bathy10g01230"/>
<organism evidence="3 4">
    <name type="scientific">Bathycoccus prasinos</name>
    <dbReference type="NCBI Taxonomy" id="41875"/>
    <lineage>
        <taxon>Eukaryota</taxon>
        <taxon>Viridiplantae</taxon>
        <taxon>Chlorophyta</taxon>
        <taxon>Mamiellophyceae</taxon>
        <taxon>Mamiellales</taxon>
        <taxon>Bathycoccaceae</taxon>
        <taxon>Bathycoccus</taxon>
    </lineage>
</organism>